<protein>
    <submittedName>
        <fullName evidence="1">Uncharacterized protein</fullName>
    </submittedName>
</protein>
<evidence type="ECO:0000313" key="2">
    <source>
        <dbReference type="Proteomes" id="UP001431783"/>
    </source>
</evidence>
<evidence type="ECO:0000313" key="1">
    <source>
        <dbReference type="EMBL" id="KAK9879678.1"/>
    </source>
</evidence>
<gene>
    <name evidence="1" type="ORF">WA026_006739</name>
</gene>
<reference evidence="1 2" key="1">
    <citation type="submission" date="2023-03" db="EMBL/GenBank/DDBJ databases">
        <title>Genome insight into feeding habits of ladybird beetles.</title>
        <authorList>
            <person name="Li H.-S."/>
            <person name="Huang Y.-H."/>
            <person name="Pang H."/>
        </authorList>
    </citation>
    <scope>NUCLEOTIDE SEQUENCE [LARGE SCALE GENOMIC DNA]</scope>
    <source>
        <strain evidence="1">SYSU_2023b</strain>
        <tissue evidence="1">Whole body</tissue>
    </source>
</reference>
<keyword evidence="2" id="KW-1185">Reference proteome</keyword>
<proteinExistence type="predicted"/>
<sequence length="117" mass="14131">IRAIKREHCRQFTSEMEQNLYGAQRKVWKMLRNRKKPVNEYVQTEIISPDIWEKYCTELYQDEETTETWVNEDETPDDVLITEEELRKRIEKLKNRKAAGTDNIPNELLKYGKKKLI</sequence>
<accession>A0AAW1UGM9</accession>
<dbReference type="AlphaFoldDB" id="A0AAW1UGM9"/>
<dbReference type="Proteomes" id="UP001431783">
    <property type="component" value="Unassembled WGS sequence"/>
</dbReference>
<comment type="caution">
    <text evidence="1">The sequence shown here is derived from an EMBL/GenBank/DDBJ whole genome shotgun (WGS) entry which is preliminary data.</text>
</comment>
<organism evidence="1 2">
    <name type="scientific">Henosepilachna vigintioctopunctata</name>
    <dbReference type="NCBI Taxonomy" id="420089"/>
    <lineage>
        <taxon>Eukaryota</taxon>
        <taxon>Metazoa</taxon>
        <taxon>Ecdysozoa</taxon>
        <taxon>Arthropoda</taxon>
        <taxon>Hexapoda</taxon>
        <taxon>Insecta</taxon>
        <taxon>Pterygota</taxon>
        <taxon>Neoptera</taxon>
        <taxon>Endopterygota</taxon>
        <taxon>Coleoptera</taxon>
        <taxon>Polyphaga</taxon>
        <taxon>Cucujiformia</taxon>
        <taxon>Coccinelloidea</taxon>
        <taxon>Coccinellidae</taxon>
        <taxon>Epilachninae</taxon>
        <taxon>Epilachnini</taxon>
        <taxon>Henosepilachna</taxon>
    </lineage>
</organism>
<name>A0AAW1UGM9_9CUCU</name>
<feature type="non-terminal residue" evidence="1">
    <location>
        <position position="1"/>
    </location>
</feature>
<dbReference type="EMBL" id="JARQZJ010000062">
    <property type="protein sequence ID" value="KAK9879678.1"/>
    <property type="molecule type" value="Genomic_DNA"/>
</dbReference>